<dbReference type="InterPro" id="IPR004360">
    <property type="entry name" value="Glyas_Fos-R_dOase_dom"/>
</dbReference>
<dbReference type="PROSITE" id="PS51819">
    <property type="entry name" value="VOC"/>
    <property type="match status" value="1"/>
</dbReference>
<name>A0A099JMP1_9MICO</name>
<dbReference type="Gene3D" id="3.10.180.10">
    <property type="entry name" value="2,3-Dihydroxybiphenyl 1,2-Dioxygenase, domain 1"/>
    <property type="match status" value="1"/>
</dbReference>
<dbReference type="InterPro" id="IPR029068">
    <property type="entry name" value="Glyas_Bleomycin-R_OHBP_Dase"/>
</dbReference>
<evidence type="ECO:0000313" key="5">
    <source>
        <dbReference type="Proteomes" id="UP000561726"/>
    </source>
</evidence>
<dbReference type="OrthoDB" id="9798430at2"/>
<dbReference type="Pfam" id="PF00903">
    <property type="entry name" value="Glyoxalase"/>
    <property type="match status" value="1"/>
</dbReference>
<dbReference type="SUPFAM" id="SSF54593">
    <property type="entry name" value="Glyoxalase/Bleomycin resistance protein/Dihydroxybiphenyl dioxygenase"/>
    <property type="match status" value="1"/>
</dbReference>
<sequence>MEQRVSLITLAVADTAVSYRFYIEGLGWEAKMYVPGEVLFITVGAQLVLSLWSEAEFEQEAGPINRGSGTAPVMLAHNVATPAEVDTILAEAVTAGARLIAAGKQAAWGGYSGYFADPDGYHWEVAYNPDAIGQAVLDTE</sequence>
<evidence type="ECO:0000259" key="1">
    <source>
        <dbReference type="PROSITE" id="PS51819"/>
    </source>
</evidence>
<evidence type="ECO:0000313" key="2">
    <source>
        <dbReference type="EMBL" id="KGJ79614.1"/>
    </source>
</evidence>
<protein>
    <submittedName>
        <fullName evidence="2">Glyoxalase</fullName>
    </submittedName>
</protein>
<evidence type="ECO:0000313" key="4">
    <source>
        <dbReference type="Proteomes" id="UP000029864"/>
    </source>
</evidence>
<dbReference type="PANTHER" id="PTHR36503">
    <property type="entry name" value="BLR2520 PROTEIN"/>
    <property type="match status" value="1"/>
</dbReference>
<dbReference type="AlphaFoldDB" id="A0A099JMP1"/>
<evidence type="ECO:0000313" key="3">
    <source>
        <dbReference type="EMBL" id="MBB5639811.1"/>
    </source>
</evidence>
<dbReference type="EMBL" id="JACHBQ010000001">
    <property type="protein sequence ID" value="MBB5639811.1"/>
    <property type="molecule type" value="Genomic_DNA"/>
</dbReference>
<gene>
    <name evidence="3" type="ORF">BJ997_000359</name>
    <name evidence="2" type="ORF">GY21_04575</name>
</gene>
<dbReference type="InterPro" id="IPR037523">
    <property type="entry name" value="VOC_core"/>
</dbReference>
<dbReference type="Proteomes" id="UP000029864">
    <property type="component" value="Unassembled WGS sequence"/>
</dbReference>
<dbReference type="Proteomes" id="UP000561726">
    <property type="component" value="Unassembled WGS sequence"/>
</dbReference>
<dbReference type="eggNOG" id="COG0346">
    <property type="taxonomic scope" value="Bacteria"/>
</dbReference>
<accession>A0A099JMP1</accession>
<dbReference type="EMBL" id="JPXF01000012">
    <property type="protein sequence ID" value="KGJ79614.1"/>
    <property type="molecule type" value="Genomic_DNA"/>
</dbReference>
<proteinExistence type="predicted"/>
<dbReference type="PANTHER" id="PTHR36503:SF1">
    <property type="entry name" value="BLR2520 PROTEIN"/>
    <property type="match status" value="1"/>
</dbReference>
<comment type="caution">
    <text evidence="2">The sequence shown here is derived from an EMBL/GenBank/DDBJ whole genome shotgun (WGS) entry which is preliminary data.</text>
</comment>
<keyword evidence="4" id="KW-1185">Reference proteome</keyword>
<dbReference type="STRING" id="1001240.GY21_04575"/>
<dbReference type="RefSeq" id="WP_035835488.1">
    <property type="nucleotide sequence ID" value="NZ_JACHBQ010000001.1"/>
</dbReference>
<organism evidence="2 4">
    <name type="scientific">Cryobacterium roopkundense</name>
    <dbReference type="NCBI Taxonomy" id="1001240"/>
    <lineage>
        <taxon>Bacteria</taxon>
        <taxon>Bacillati</taxon>
        <taxon>Actinomycetota</taxon>
        <taxon>Actinomycetes</taxon>
        <taxon>Micrococcales</taxon>
        <taxon>Microbacteriaceae</taxon>
        <taxon>Cryobacterium</taxon>
    </lineage>
</organism>
<feature type="domain" description="VOC" evidence="1">
    <location>
        <begin position="4"/>
        <end position="128"/>
    </location>
</feature>
<reference evidence="3 5" key="2">
    <citation type="submission" date="2020-08" db="EMBL/GenBank/DDBJ databases">
        <title>Sequencing the genomes of 1000 actinobacteria strains.</title>
        <authorList>
            <person name="Klenk H.-P."/>
        </authorList>
    </citation>
    <scope>NUCLEOTIDE SEQUENCE [LARGE SCALE GENOMIC DNA]</scope>
    <source>
        <strain evidence="3 5">DSM 21065</strain>
    </source>
</reference>
<reference evidence="2 4" key="1">
    <citation type="submission" date="2014-08" db="EMBL/GenBank/DDBJ databases">
        <authorList>
            <person name="Sisinthy S."/>
        </authorList>
    </citation>
    <scope>NUCLEOTIDE SEQUENCE [LARGE SCALE GENOMIC DNA]</scope>
    <source>
        <strain evidence="2 4">RuG17</strain>
    </source>
</reference>